<dbReference type="SUPFAM" id="SSF56059">
    <property type="entry name" value="Glutathione synthetase ATP-binding domain-like"/>
    <property type="match status" value="1"/>
</dbReference>
<reference evidence="18 19" key="1">
    <citation type="submission" date="2017-06" db="EMBL/GenBank/DDBJ databases">
        <authorList>
            <person name="Kim H.J."/>
            <person name="Triplett B.A."/>
        </authorList>
    </citation>
    <scope>NUCLEOTIDE SEQUENCE [LARGE SCALE GENOMIC DNA]</scope>
    <source>
        <strain evidence="18 19">DSM 25597</strain>
    </source>
</reference>
<comment type="function">
    <text evidence="13">Cell wall formation.</text>
</comment>
<dbReference type="InterPro" id="IPR013815">
    <property type="entry name" value="ATP_grasp_subdomain_1"/>
</dbReference>
<dbReference type="InterPro" id="IPR005905">
    <property type="entry name" value="D_ala_D_ala"/>
</dbReference>
<dbReference type="EMBL" id="FZNY01000006">
    <property type="protein sequence ID" value="SNS06268.1"/>
    <property type="molecule type" value="Genomic_DNA"/>
</dbReference>
<feature type="active site" evidence="14">
    <location>
        <position position="300"/>
    </location>
</feature>
<dbReference type="NCBIfam" id="NF002378">
    <property type="entry name" value="PRK01372.1"/>
    <property type="match status" value="1"/>
</dbReference>
<dbReference type="GO" id="GO:0005737">
    <property type="term" value="C:cytoplasm"/>
    <property type="evidence" value="ECO:0007669"/>
    <property type="project" value="UniProtKB-SubCell"/>
</dbReference>
<dbReference type="PANTHER" id="PTHR23132:SF23">
    <property type="entry name" value="D-ALANINE--D-ALANINE LIGASE B"/>
    <property type="match status" value="1"/>
</dbReference>
<evidence type="ECO:0000313" key="19">
    <source>
        <dbReference type="Proteomes" id="UP000198379"/>
    </source>
</evidence>
<comment type="cofactor">
    <cofactor evidence="15">
        <name>Mg(2+)</name>
        <dbReference type="ChEBI" id="CHEBI:18420"/>
    </cofactor>
    <cofactor evidence="15">
        <name>Mn(2+)</name>
        <dbReference type="ChEBI" id="CHEBI:29035"/>
    </cofactor>
    <text evidence="15">Binds 2 magnesium or manganese ions per subunit.</text>
</comment>
<evidence type="ECO:0000256" key="4">
    <source>
        <dbReference type="ARBA" id="ARBA00012216"/>
    </source>
</evidence>
<feature type="binding site" evidence="15">
    <location>
        <position position="289"/>
    </location>
    <ligand>
        <name>Mg(2+)</name>
        <dbReference type="ChEBI" id="CHEBI:18420"/>
        <label>1</label>
    </ligand>
</feature>
<comment type="subcellular location">
    <subcellularLocation>
        <location evidence="2 13">Cytoplasm</location>
    </subcellularLocation>
</comment>
<evidence type="ECO:0000256" key="11">
    <source>
        <dbReference type="ARBA" id="ARBA00023316"/>
    </source>
</evidence>
<dbReference type="PROSITE" id="PS50975">
    <property type="entry name" value="ATP_GRASP"/>
    <property type="match status" value="1"/>
</dbReference>
<keyword evidence="5 13" id="KW-0963">Cytoplasm</keyword>
<evidence type="ECO:0000256" key="16">
    <source>
        <dbReference type="PROSITE-ProRule" id="PRU00409"/>
    </source>
</evidence>
<evidence type="ECO:0000256" key="14">
    <source>
        <dbReference type="PIRSR" id="PIRSR039102-1"/>
    </source>
</evidence>
<name>A0A239BFZ6_9FLAO</name>
<keyword evidence="9 13" id="KW-0133">Cell shape</keyword>
<keyword evidence="8 16" id="KW-0067">ATP-binding</keyword>
<evidence type="ECO:0000256" key="1">
    <source>
        <dbReference type="ARBA" id="ARBA00001936"/>
    </source>
</evidence>
<keyword evidence="15" id="KW-0464">Manganese</keyword>
<proteinExistence type="inferred from homology"/>
<evidence type="ECO:0000256" key="5">
    <source>
        <dbReference type="ARBA" id="ARBA00022490"/>
    </source>
</evidence>
<gene>
    <name evidence="13" type="primary">ddl</name>
    <name evidence="18" type="ORF">SAMN06265376_106114</name>
</gene>
<evidence type="ECO:0000256" key="15">
    <source>
        <dbReference type="PIRSR" id="PIRSR039102-3"/>
    </source>
</evidence>
<dbReference type="GO" id="GO:0046872">
    <property type="term" value="F:metal ion binding"/>
    <property type="evidence" value="ECO:0007669"/>
    <property type="project" value="UniProtKB-KW"/>
</dbReference>
<dbReference type="Gene3D" id="3.30.470.20">
    <property type="entry name" value="ATP-grasp fold, B domain"/>
    <property type="match status" value="1"/>
</dbReference>
<dbReference type="InterPro" id="IPR000291">
    <property type="entry name" value="D-Ala_lig_Van_CS"/>
</dbReference>
<evidence type="ECO:0000256" key="9">
    <source>
        <dbReference type="ARBA" id="ARBA00022960"/>
    </source>
</evidence>
<dbReference type="AlphaFoldDB" id="A0A239BFZ6"/>
<evidence type="ECO:0000256" key="3">
    <source>
        <dbReference type="ARBA" id="ARBA00010871"/>
    </source>
</evidence>
<sequence length="326" mass="36029">MSKNVAVLMGGYSSEYEISIQSGTTVVNALDPEKYTVYAIHILKDKWICMYEGEEFYMDLGEFSVLLPFGKVYFDVCYNTIHGTPGEDGEIQAYLKMMGIPQTSCDFYQSALTFNKRDTLSVLRPYGIDMAQSVYINKGDVVDDAFAKAIKERIQFPCFVKPNRAGSSFGISKIYNEKGLAPALEKAFAEDDEVLIESFLSGTEVSVGVCTYQGKTKVLPVCEIVSENDFFDYQAKYEGKSQEIVPARLSDNQTESVQSLTGAIYEVLKLKGICRIDFIFHNGKPHFVEVNSNPGLSPESIIPRQAKAAGISLTDLLGEAIEAAMG</sequence>
<keyword evidence="6 13" id="KW-0436">Ligase</keyword>
<keyword evidence="15" id="KW-0460">Magnesium</keyword>
<dbReference type="EC" id="6.3.2.4" evidence="4 13"/>
<evidence type="ECO:0000313" key="18">
    <source>
        <dbReference type="EMBL" id="SNS06268.1"/>
    </source>
</evidence>
<dbReference type="OrthoDB" id="9813261at2"/>
<dbReference type="HAMAP" id="MF_00047">
    <property type="entry name" value="Dala_Dala_lig"/>
    <property type="match status" value="1"/>
</dbReference>
<comment type="catalytic activity">
    <reaction evidence="12 13">
        <text>2 D-alanine + ATP = D-alanyl-D-alanine + ADP + phosphate + H(+)</text>
        <dbReference type="Rhea" id="RHEA:11224"/>
        <dbReference type="ChEBI" id="CHEBI:15378"/>
        <dbReference type="ChEBI" id="CHEBI:30616"/>
        <dbReference type="ChEBI" id="CHEBI:43474"/>
        <dbReference type="ChEBI" id="CHEBI:57416"/>
        <dbReference type="ChEBI" id="CHEBI:57822"/>
        <dbReference type="ChEBI" id="CHEBI:456216"/>
        <dbReference type="EC" id="6.3.2.4"/>
    </reaction>
</comment>
<keyword evidence="19" id="KW-1185">Reference proteome</keyword>
<evidence type="ECO:0000259" key="17">
    <source>
        <dbReference type="PROSITE" id="PS50975"/>
    </source>
</evidence>
<dbReference type="Pfam" id="PF01820">
    <property type="entry name" value="Dala_Dala_lig_N"/>
    <property type="match status" value="1"/>
</dbReference>
<organism evidence="18 19">
    <name type="scientific">Dokdonia pacifica</name>
    <dbReference type="NCBI Taxonomy" id="1627892"/>
    <lineage>
        <taxon>Bacteria</taxon>
        <taxon>Pseudomonadati</taxon>
        <taxon>Bacteroidota</taxon>
        <taxon>Flavobacteriia</taxon>
        <taxon>Flavobacteriales</taxon>
        <taxon>Flavobacteriaceae</taxon>
        <taxon>Dokdonia</taxon>
    </lineage>
</organism>
<dbReference type="UniPathway" id="UPA00219"/>
<feature type="binding site" evidence="15">
    <location>
        <position position="277"/>
    </location>
    <ligand>
        <name>Mg(2+)</name>
        <dbReference type="ChEBI" id="CHEBI:18420"/>
        <label>1</label>
    </ligand>
</feature>
<feature type="binding site" evidence="15">
    <location>
        <position position="289"/>
    </location>
    <ligand>
        <name>Mg(2+)</name>
        <dbReference type="ChEBI" id="CHEBI:18420"/>
        <label>2</label>
    </ligand>
</feature>
<dbReference type="PANTHER" id="PTHR23132">
    <property type="entry name" value="D-ALANINE--D-ALANINE LIGASE"/>
    <property type="match status" value="1"/>
</dbReference>
<feature type="active site" evidence="14">
    <location>
        <position position="167"/>
    </location>
</feature>
<dbReference type="Proteomes" id="UP000198379">
    <property type="component" value="Unassembled WGS sequence"/>
</dbReference>
<dbReference type="Gene3D" id="3.40.50.20">
    <property type="match status" value="1"/>
</dbReference>
<dbReference type="GO" id="GO:0005524">
    <property type="term" value="F:ATP binding"/>
    <property type="evidence" value="ECO:0007669"/>
    <property type="project" value="UniProtKB-UniRule"/>
</dbReference>
<dbReference type="PROSITE" id="PS00843">
    <property type="entry name" value="DALA_DALA_LIGASE_1"/>
    <property type="match status" value="1"/>
</dbReference>
<dbReference type="SUPFAM" id="SSF52440">
    <property type="entry name" value="PreATP-grasp domain"/>
    <property type="match status" value="1"/>
</dbReference>
<evidence type="ECO:0000256" key="12">
    <source>
        <dbReference type="ARBA" id="ARBA00047614"/>
    </source>
</evidence>
<evidence type="ECO:0000256" key="8">
    <source>
        <dbReference type="ARBA" id="ARBA00022840"/>
    </source>
</evidence>
<dbReference type="Gene3D" id="3.30.1490.20">
    <property type="entry name" value="ATP-grasp fold, A domain"/>
    <property type="match status" value="1"/>
</dbReference>
<keyword evidence="7 16" id="KW-0547">Nucleotide-binding</keyword>
<dbReference type="PIRSF" id="PIRSF039102">
    <property type="entry name" value="Ddl/VanB"/>
    <property type="match status" value="1"/>
</dbReference>
<evidence type="ECO:0000256" key="7">
    <source>
        <dbReference type="ARBA" id="ARBA00022741"/>
    </source>
</evidence>
<evidence type="ECO:0000256" key="6">
    <source>
        <dbReference type="ARBA" id="ARBA00022598"/>
    </source>
</evidence>
<dbReference type="RefSeq" id="WP_089372735.1">
    <property type="nucleotide sequence ID" value="NZ_BMEP01000005.1"/>
</dbReference>
<dbReference type="InterPro" id="IPR011127">
    <property type="entry name" value="Dala_Dala_lig_N"/>
</dbReference>
<protein>
    <recommendedName>
        <fullName evidence="4 13">D-alanine--D-alanine ligase</fullName>
        <ecNumber evidence="4 13">6.3.2.4</ecNumber>
    </recommendedName>
    <alternativeName>
        <fullName evidence="13">D-Ala-D-Ala ligase</fullName>
    </alternativeName>
    <alternativeName>
        <fullName evidence="13">D-alanylalanine synthetase</fullName>
    </alternativeName>
</protein>
<dbReference type="NCBIfam" id="TIGR01205">
    <property type="entry name" value="D_ala_D_alaTIGR"/>
    <property type="match status" value="1"/>
</dbReference>
<keyword evidence="11 13" id="KW-0961">Cell wall biogenesis/degradation</keyword>
<feature type="domain" description="ATP-grasp" evidence="17">
    <location>
        <begin position="120"/>
        <end position="322"/>
    </location>
</feature>
<comment type="cofactor">
    <cofactor evidence="1">
        <name>Mn(2+)</name>
        <dbReference type="ChEBI" id="CHEBI:29035"/>
    </cofactor>
</comment>
<evidence type="ECO:0000256" key="2">
    <source>
        <dbReference type="ARBA" id="ARBA00004496"/>
    </source>
</evidence>
<dbReference type="GO" id="GO:0009252">
    <property type="term" value="P:peptidoglycan biosynthetic process"/>
    <property type="evidence" value="ECO:0007669"/>
    <property type="project" value="UniProtKB-UniRule"/>
</dbReference>
<feature type="binding site" evidence="15">
    <location>
        <position position="291"/>
    </location>
    <ligand>
        <name>Mg(2+)</name>
        <dbReference type="ChEBI" id="CHEBI:18420"/>
        <label>2</label>
    </ligand>
</feature>
<dbReference type="NCBIfam" id="NF002527">
    <property type="entry name" value="PRK01966.1-3"/>
    <property type="match status" value="1"/>
</dbReference>
<evidence type="ECO:0000256" key="10">
    <source>
        <dbReference type="ARBA" id="ARBA00022984"/>
    </source>
</evidence>
<feature type="active site" evidence="14">
    <location>
        <position position="15"/>
    </location>
</feature>
<comment type="similarity">
    <text evidence="3 13">Belongs to the D-alanine--D-alanine ligase family.</text>
</comment>
<keyword evidence="10 13" id="KW-0573">Peptidoglycan synthesis</keyword>
<dbReference type="GO" id="GO:0008716">
    <property type="term" value="F:D-alanine-D-alanine ligase activity"/>
    <property type="evidence" value="ECO:0007669"/>
    <property type="project" value="UniProtKB-UniRule"/>
</dbReference>
<accession>A0A239BFZ6</accession>
<comment type="pathway">
    <text evidence="13">Cell wall biogenesis; peptidoglycan biosynthesis.</text>
</comment>
<dbReference type="GO" id="GO:0008360">
    <property type="term" value="P:regulation of cell shape"/>
    <property type="evidence" value="ECO:0007669"/>
    <property type="project" value="UniProtKB-KW"/>
</dbReference>
<keyword evidence="15" id="KW-0479">Metal-binding</keyword>
<evidence type="ECO:0000256" key="13">
    <source>
        <dbReference type="HAMAP-Rule" id="MF_00047"/>
    </source>
</evidence>
<dbReference type="Pfam" id="PF07478">
    <property type="entry name" value="Dala_Dala_lig_C"/>
    <property type="match status" value="1"/>
</dbReference>
<dbReference type="PROSITE" id="PS00844">
    <property type="entry name" value="DALA_DALA_LIGASE_2"/>
    <property type="match status" value="1"/>
</dbReference>
<dbReference type="InterPro" id="IPR016185">
    <property type="entry name" value="PreATP-grasp_dom_sf"/>
</dbReference>
<dbReference type="InterPro" id="IPR011761">
    <property type="entry name" value="ATP-grasp"/>
</dbReference>
<dbReference type="GO" id="GO:0071555">
    <property type="term" value="P:cell wall organization"/>
    <property type="evidence" value="ECO:0007669"/>
    <property type="project" value="UniProtKB-KW"/>
</dbReference>
<dbReference type="InterPro" id="IPR011095">
    <property type="entry name" value="Dala_Dala_lig_C"/>
</dbReference>